<evidence type="ECO:0000313" key="3">
    <source>
        <dbReference type="Proteomes" id="UP000028545"/>
    </source>
</evidence>
<dbReference type="GeneID" id="27727008"/>
<evidence type="ECO:0000313" key="2">
    <source>
        <dbReference type="EMBL" id="KEZ40874.1"/>
    </source>
</evidence>
<dbReference type="RefSeq" id="XP_016640673.1">
    <property type="nucleotide sequence ID" value="XM_016789693.1"/>
</dbReference>
<proteinExistence type="predicted"/>
<feature type="compositionally biased region" description="Basic and acidic residues" evidence="1">
    <location>
        <begin position="116"/>
        <end position="125"/>
    </location>
</feature>
<dbReference type="Proteomes" id="UP000028545">
    <property type="component" value="Unassembled WGS sequence"/>
</dbReference>
<reference evidence="2 3" key="1">
    <citation type="journal article" date="2014" name="Genome Announc.">
        <title>Draft genome sequence of the pathogenic fungus Scedosporium apiospermum.</title>
        <authorList>
            <person name="Vandeputte P."/>
            <person name="Ghamrawi S."/>
            <person name="Rechenmann M."/>
            <person name="Iltis A."/>
            <person name="Giraud S."/>
            <person name="Fleury M."/>
            <person name="Thornton C."/>
            <person name="Delhaes L."/>
            <person name="Meyer W."/>
            <person name="Papon N."/>
            <person name="Bouchara J.P."/>
        </authorList>
    </citation>
    <scope>NUCLEOTIDE SEQUENCE [LARGE SCALE GENOMIC DNA]</scope>
    <source>
        <strain evidence="2 3">IHEM 14462</strain>
    </source>
</reference>
<organism evidence="2 3">
    <name type="scientific">Pseudallescheria apiosperma</name>
    <name type="common">Scedosporium apiospermum</name>
    <dbReference type="NCBI Taxonomy" id="563466"/>
    <lineage>
        <taxon>Eukaryota</taxon>
        <taxon>Fungi</taxon>
        <taxon>Dikarya</taxon>
        <taxon>Ascomycota</taxon>
        <taxon>Pezizomycotina</taxon>
        <taxon>Sordariomycetes</taxon>
        <taxon>Hypocreomycetidae</taxon>
        <taxon>Microascales</taxon>
        <taxon>Microascaceae</taxon>
        <taxon>Scedosporium</taxon>
    </lineage>
</organism>
<dbReference type="VEuPathDB" id="FungiDB:SAPIO_CDS7936"/>
<feature type="region of interest" description="Disordered" evidence="1">
    <location>
        <begin position="95"/>
        <end position="125"/>
    </location>
</feature>
<sequence length="125" mass="14050">MGLSAKAQDRILAALDERERWCYDRAMEYAVRGEMKEAVASFLSDRHKIGQGSAFDFIILQAHTDSVELFKEGLLGFYYAKAEIAESWTRSGNCGVKAKAEQTEQTEQTGQTGQTEKTEETEQTE</sequence>
<feature type="compositionally biased region" description="Low complexity" evidence="1">
    <location>
        <begin position="103"/>
        <end position="115"/>
    </location>
</feature>
<keyword evidence="3" id="KW-1185">Reference proteome</keyword>
<dbReference type="HOGENOM" id="CLU_1993906_0_0_1"/>
<dbReference type="AlphaFoldDB" id="A0A084G0L2"/>
<gene>
    <name evidence="2" type="ORF">SAPIO_CDS7936</name>
</gene>
<protein>
    <submittedName>
        <fullName evidence="2">Uncharacterized protein</fullName>
    </submittedName>
</protein>
<name>A0A084G0L2_PSEDA</name>
<dbReference type="EMBL" id="JOWA01000113">
    <property type="protein sequence ID" value="KEZ40874.1"/>
    <property type="molecule type" value="Genomic_DNA"/>
</dbReference>
<comment type="caution">
    <text evidence="2">The sequence shown here is derived from an EMBL/GenBank/DDBJ whole genome shotgun (WGS) entry which is preliminary data.</text>
</comment>
<evidence type="ECO:0000256" key="1">
    <source>
        <dbReference type="SAM" id="MobiDB-lite"/>
    </source>
</evidence>
<dbReference type="KEGG" id="sapo:SAPIO_CDS7936"/>
<accession>A0A084G0L2</accession>